<name>A0A2N3QTN1_9BIFI</name>
<organism evidence="1 2">
    <name type="scientific">Bifidobacterium pseudolongum subsp. globosum</name>
    <dbReference type="NCBI Taxonomy" id="1690"/>
    <lineage>
        <taxon>Bacteria</taxon>
        <taxon>Bacillati</taxon>
        <taxon>Actinomycetota</taxon>
        <taxon>Actinomycetes</taxon>
        <taxon>Bifidobacteriales</taxon>
        <taxon>Bifidobacteriaceae</taxon>
        <taxon>Bifidobacterium</taxon>
    </lineage>
</organism>
<protein>
    <recommendedName>
        <fullName evidence="3">Terminase small subunit</fullName>
    </recommendedName>
</protein>
<accession>A0A2N3QTN1</accession>
<comment type="caution">
    <text evidence="1">The sequence shown here is derived from an EMBL/GenBank/DDBJ whole genome shotgun (WGS) entry which is preliminary data.</text>
</comment>
<evidence type="ECO:0000313" key="1">
    <source>
        <dbReference type="EMBL" id="PKU95381.1"/>
    </source>
</evidence>
<evidence type="ECO:0008006" key="3">
    <source>
        <dbReference type="Google" id="ProtNLM"/>
    </source>
</evidence>
<gene>
    <name evidence="1" type="ORF">CQR45_1025</name>
</gene>
<dbReference type="Proteomes" id="UP000233722">
    <property type="component" value="Unassembled WGS sequence"/>
</dbReference>
<dbReference type="EMBL" id="PCHA01000018">
    <property type="protein sequence ID" value="PKU95381.1"/>
    <property type="molecule type" value="Genomic_DNA"/>
</dbReference>
<dbReference type="RefSeq" id="WP_101430848.1">
    <property type="nucleotide sequence ID" value="NZ_PCHA01000018.1"/>
</dbReference>
<reference evidence="1 2" key="1">
    <citation type="submission" date="2017-10" db="EMBL/GenBank/DDBJ databases">
        <title>Bifidobacterium genomics.</title>
        <authorList>
            <person name="Lugli G.A."/>
            <person name="Milani C."/>
            <person name="Mancabelli L."/>
        </authorList>
    </citation>
    <scope>NUCLEOTIDE SEQUENCE [LARGE SCALE GENOMIC DNA]</scope>
    <source>
        <strain evidence="1 2">1747B</strain>
    </source>
</reference>
<dbReference type="AlphaFoldDB" id="A0A2N3QTN1"/>
<evidence type="ECO:0000313" key="2">
    <source>
        <dbReference type="Proteomes" id="UP000233722"/>
    </source>
</evidence>
<sequence length="157" mass="17449">MKCAICRKEFTPNPNARRKPKYCSGACKQKAYELRKKIGAKPVNVGGRTPEMVLGDEFEYAGSDIPMNRRHDFDRLAARKMDDDTETVLRRSQRKLQQVIDDPETPANAVAKLTETLISVTKELDALKEDAGGDDLLALLAKPDDSEVDDDVGAEII</sequence>
<proteinExistence type="predicted"/>